<keyword evidence="2" id="KW-0695">RNA-directed DNA polymerase</keyword>
<keyword evidence="2" id="KW-0548">Nucleotidyltransferase</keyword>
<accession>A0A699HI51</accession>
<protein>
    <submittedName>
        <fullName evidence="2">RNA-directed DNA polymerase, eukaryota</fullName>
    </submittedName>
</protein>
<organism evidence="2">
    <name type="scientific">Tanacetum cinerariifolium</name>
    <name type="common">Dalmatian daisy</name>
    <name type="synonym">Chrysanthemum cinerariifolium</name>
    <dbReference type="NCBI Taxonomy" id="118510"/>
    <lineage>
        <taxon>Eukaryota</taxon>
        <taxon>Viridiplantae</taxon>
        <taxon>Streptophyta</taxon>
        <taxon>Embryophyta</taxon>
        <taxon>Tracheophyta</taxon>
        <taxon>Spermatophyta</taxon>
        <taxon>Magnoliopsida</taxon>
        <taxon>eudicotyledons</taxon>
        <taxon>Gunneridae</taxon>
        <taxon>Pentapetalae</taxon>
        <taxon>asterids</taxon>
        <taxon>campanulids</taxon>
        <taxon>Asterales</taxon>
        <taxon>Asteraceae</taxon>
        <taxon>Asteroideae</taxon>
        <taxon>Anthemideae</taxon>
        <taxon>Anthemidinae</taxon>
        <taxon>Tanacetum</taxon>
    </lineage>
</organism>
<name>A0A699HI51_TANCI</name>
<gene>
    <name evidence="2" type="ORF">Tci_393144</name>
</gene>
<dbReference type="AlphaFoldDB" id="A0A699HI51"/>
<comment type="caution">
    <text evidence="2">The sequence shown here is derived from an EMBL/GenBank/DDBJ whole genome shotgun (WGS) entry which is preliminary data.</text>
</comment>
<feature type="region of interest" description="Disordered" evidence="1">
    <location>
        <begin position="95"/>
        <end position="129"/>
    </location>
</feature>
<dbReference type="GO" id="GO:0003964">
    <property type="term" value="F:RNA-directed DNA polymerase activity"/>
    <property type="evidence" value="ECO:0007669"/>
    <property type="project" value="UniProtKB-KW"/>
</dbReference>
<evidence type="ECO:0000256" key="1">
    <source>
        <dbReference type="SAM" id="MobiDB-lite"/>
    </source>
</evidence>
<evidence type="ECO:0000313" key="2">
    <source>
        <dbReference type="EMBL" id="GEY21170.1"/>
    </source>
</evidence>
<feature type="compositionally biased region" description="Basic residues" evidence="1">
    <location>
        <begin position="95"/>
        <end position="106"/>
    </location>
</feature>
<proteinExistence type="predicted"/>
<sequence>MFERDRWVWNLNGSGLFRVCDIRNLLDEKFLPKDEAATRWIKYIPIKINIFAWKVSLDPLPTRVNLAQRGIQCARIVIVEKKAYTWNKRKEYSRKSVKKVSGRRKNNNNESRNKRACFGATRTKPGSRDFDCDSRKISGQQGGCGTFV</sequence>
<dbReference type="EMBL" id="BKCJ010160263">
    <property type="protein sequence ID" value="GEY21170.1"/>
    <property type="molecule type" value="Genomic_DNA"/>
</dbReference>
<reference evidence="2" key="1">
    <citation type="journal article" date="2019" name="Sci. Rep.">
        <title>Draft genome of Tanacetum cinerariifolium, the natural source of mosquito coil.</title>
        <authorList>
            <person name="Yamashiro T."/>
            <person name="Shiraishi A."/>
            <person name="Satake H."/>
            <person name="Nakayama K."/>
        </authorList>
    </citation>
    <scope>NUCLEOTIDE SEQUENCE</scope>
</reference>
<keyword evidence="2" id="KW-0808">Transferase</keyword>